<organism evidence="3 4">
    <name type="scientific">Thelohanellus kitauei</name>
    <name type="common">Myxosporean</name>
    <dbReference type="NCBI Taxonomy" id="669202"/>
    <lineage>
        <taxon>Eukaryota</taxon>
        <taxon>Metazoa</taxon>
        <taxon>Cnidaria</taxon>
        <taxon>Myxozoa</taxon>
        <taxon>Myxosporea</taxon>
        <taxon>Bivalvulida</taxon>
        <taxon>Platysporina</taxon>
        <taxon>Myxobolidae</taxon>
        <taxon>Thelohanellus</taxon>
    </lineage>
</organism>
<comment type="caution">
    <text evidence="3">The sequence shown here is derived from an EMBL/GenBank/DDBJ whole genome shotgun (WGS) entry which is preliminary data.</text>
</comment>
<dbReference type="Proteomes" id="UP000031668">
    <property type="component" value="Unassembled WGS sequence"/>
</dbReference>
<proteinExistence type="predicted"/>
<keyword evidence="2" id="KW-0812">Transmembrane</keyword>
<protein>
    <submittedName>
        <fullName evidence="3">Uncharacterized protein</fullName>
    </submittedName>
</protein>
<feature type="transmembrane region" description="Helical" evidence="2">
    <location>
        <begin position="12"/>
        <end position="34"/>
    </location>
</feature>
<feature type="region of interest" description="Disordered" evidence="1">
    <location>
        <begin position="518"/>
        <end position="541"/>
    </location>
</feature>
<keyword evidence="2" id="KW-1133">Transmembrane helix</keyword>
<reference evidence="3 4" key="1">
    <citation type="journal article" date="2014" name="Genome Biol. Evol.">
        <title>The genome of the myxosporean Thelohanellus kitauei shows adaptations to nutrient acquisition within its fish host.</title>
        <authorList>
            <person name="Yang Y."/>
            <person name="Xiong J."/>
            <person name="Zhou Z."/>
            <person name="Huo F."/>
            <person name="Miao W."/>
            <person name="Ran C."/>
            <person name="Liu Y."/>
            <person name="Zhang J."/>
            <person name="Feng J."/>
            <person name="Wang M."/>
            <person name="Wang M."/>
            <person name="Wang L."/>
            <person name="Yao B."/>
        </authorList>
    </citation>
    <scope>NUCLEOTIDE SEQUENCE [LARGE SCALE GENOMIC DNA]</scope>
    <source>
        <strain evidence="3">Wuqing</strain>
    </source>
</reference>
<dbReference type="EMBL" id="JWZT01000332">
    <property type="protein sequence ID" value="KII74650.1"/>
    <property type="molecule type" value="Genomic_DNA"/>
</dbReference>
<accession>A0A0C2NEB9</accession>
<keyword evidence="2" id="KW-0472">Membrane</keyword>
<evidence type="ECO:0000313" key="3">
    <source>
        <dbReference type="EMBL" id="KII74650.1"/>
    </source>
</evidence>
<feature type="compositionally biased region" description="Basic residues" evidence="1">
    <location>
        <begin position="100"/>
        <end position="109"/>
    </location>
</feature>
<feature type="compositionally biased region" description="Polar residues" evidence="1">
    <location>
        <begin position="199"/>
        <end position="209"/>
    </location>
</feature>
<evidence type="ECO:0000313" key="4">
    <source>
        <dbReference type="Proteomes" id="UP000031668"/>
    </source>
</evidence>
<name>A0A0C2NEB9_THEKT</name>
<sequence>MVRLVSCSKLSFSMLFLVVQAFVLPSVVSFYNYYAVPHMAHHVFYPFQEFYHPEHNGPIALGRNPASLIVPSASPVVSAENSISSDLSSKGKDDTPSQGGHHRRHHFSRRHAHNILTRDLLSTVDRLMMHTHPVERGVYLDQMQPIMDQLQLLYHHGAPPSHTNDNVVMVVMPPESFNPFSKALTGPVASFDQAPSDANGPQQPVTETKPSAPGVDVVGGTPLAPVQVTPSSASPLPSQEMVGQNNFMASLYQQQSGQAVSPPQIVSSYITQQKEPQSAAQQPTTVQEFVALQQLEALKKPILPPQTDAEEALAASLEGLTPDVAHAIEATDPEFASMLRSAHEHGINFVNRSDVSKQPAYGLNLDVAETFTAALEAVYPHVAQDLEDRNPAIASLSKAAHERGLNLVKHPHASQQQAVDKPEAAEALALSMANLHPDLVHGMEVDDPQFASLLKSARVHGVQYGDHQGAHPETEEENEELLAAALEDLSPDFARVLEAKDYKLASGAKAAHEHHLHFGKKLGGKPEEPKKPKMQNNDWDV</sequence>
<evidence type="ECO:0000256" key="1">
    <source>
        <dbReference type="SAM" id="MobiDB-lite"/>
    </source>
</evidence>
<feature type="region of interest" description="Disordered" evidence="1">
    <location>
        <begin position="81"/>
        <end position="109"/>
    </location>
</feature>
<dbReference type="AlphaFoldDB" id="A0A0C2NEB9"/>
<keyword evidence="4" id="KW-1185">Reference proteome</keyword>
<evidence type="ECO:0000256" key="2">
    <source>
        <dbReference type="SAM" id="Phobius"/>
    </source>
</evidence>
<feature type="region of interest" description="Disordered" evidence="1">
    <location>
        <begin position="188"/>
        <end position="214"/>
    </location>
</feature>
<gene>
    <name evidence="3" type="ORF">RF11_00729</name>
</gene>